<dbReference type="Proteomes" id="UP000199310">
    <property type="component" value="Unassembled WGS sequence"/>
</dbReference>
<accession>A0A1I0S6D0</accession>
<keyword evidence="2" id="KW-1185">Reference proteome</keyword>
<dbReference type="EMBL" id="FOJG01000002">
    <property type="protein sequence ID" value="SEW50690.1"/>
    <property type="molecule type" value="Genomic_DNA"/>
</dbReference>
<protein>
    <submittedName>
        <fullName evidence="1">Uncharacterized protein</fullName>
    </submittedName>
</protein>
<name>A0A1I0S6D0_9BACT</name>
<evidence type="ECO:0000313" key="1">
    <source>
        <dbReference type="EMBL" id="SEW50690.1"/>
    </source>
</evidence>
<evidence type="ECO:0000313" key="2">
    <source>
        <dbReference type="Proteomes" id="UP000199310"/>
    </source>
</evidence>
<proteinExistence type="predicted"/>
<dbReference type="RefSeq" id="WP_089897299.1">
    <property type="nucleotide sequence ID" value="NZ_FOJG01000002.1"/>
</dbReference>
<gene>
    <name evidence="1" type="ORF">SAMN04488122_3923</name>
</gene>
<reference evidence="2" key="1">
    <citation type="submission" date="2016-10" db="EMBL/GenBank/DDBJ databases">
        <authorList>
            <person name="Varghese N."/>
            <person name="Submissions S."/>
        </authorList>
    </citation>
    <scope>NUCLEOTIDE SEQUENCE [LARGE SCALE GENOMIC DNA]</scope>
    <source>
        <strain evidence="2">DSM 3695</strain>
    </source>
</reference>
<sequence length="173" mass="20219">MYVPVIIFFFFMIWYIHFRTQSYRGTSFKEKKLKPMAGEDAIQAVRIVGVSNSVFSISKYLRSVKNLSDKRFMTVAIDQVITTTMGTTHQARLIENLAPGEERRLGHTDHVREGKYQIYIGYEILWARYTPAPEWHKEKTAEMASPAVLYHEMLKQHQDSLIREMAEKKDLLS</sequence>
<organism evidence="1 2">
    <name type="scientific">Chitinophaga arvensicola</name>
    <dbReference type="NCBI Taxonomy" id="29529"/>
    <lineage>
        <taxon>Bacteria</taxon>
        <taxon>Pseudomonadati</taxon>
        <taxon>Bacteroidota</taxon>
        <taxon>Chitinophagia</taxon>
        <taxon>Chitinophagales</taxon>
        <taxon>Chitinophagaceae</taxon>
        <taxon>Chitinophaga</taxon>
    </lineage>
</organism>
<dbReference type="AlphaFoldDB" id="A0A1I0S6D0"/>
<dbReference type="OrthoDB" id="661091at2"/>